<evidence type="ECO:0000313" key="2">
    <source>
        <dbReference type="Proteomes" id="UP001500460"/>
    </source>
</evidence>
<protein>
    <recommendedName>
        <fullName evidence="3">Transposase</fullName>
    </recommendedName>
</protein>
<reference evidence="2" key="1">
    <citation type="journal article" date="2019" name="Int. J. Syst. Evol. Microbiol.">
        <title>The Global Catalogue of Microorganisms (GCM) 10K type strain sequencing project: providing services to taxonomists for standard genome sequencing and annotation.</title>
        <authorList>
            <consortium name="The Broad Institute Genomics Platform"/>
            <consortium name="The Broad Institute Genome Sequencing Center for Infectious Disease"/>
            <person name="Wu L."/>
            <person name="Ma J."/>
        </authorList>
    </citation>
    <scope>NUCLEOTIDE SEQUENCE [LARGE SCALE GENOMIC DNA]</scope>
    <source>
        <strain evidence="2">JCM 6922</strain>
    </source>
</reference>
<comment type="caution">
    <text evidence="1">The sequence shown here is derived from an EMBL/GenBank/DDBJ whole genome shotgun (WGS) entry which is preliminary data.</text>
</comment>
<keyword evidence="2" id="KW-1185">Reference proteome</keyword>
<proteinExistence type="predicted"/>
<evidence type="ECO:0000313" key="1">
    <source>
        <dbReference type="EMBL" id="GAA2421020.1"/>
    </source>
</evidence>
<dbReference type="Proteomes" id="UP001500460">
    <property type="component" value="Unassembled WGS sequence"/>
</dbReference>
<organism evidence="1 2">
    <name type="scientific">Streptomyces glaucus</name>
    <dbReference type="NCBI Taxonomy" id="284029"/>
    <lineage>
        <taxon>Bacteria</taxon>
        <taxon>Bacillati</taxon>
        <taxon>Actinomycetota</taxon>
        <taxon>Actinomycetes</taxon>
        <taxon>Kitasatosporales</taxon>
        <taxon>Streptomycetaceae</taxon>
        <taxon>Streptomyces</taxon>
    </lineage>
</organism>
<gene>
    <name evidence="1" type="ORF">GCM10010421_02990</name>
</gene>
<evidence type="ECO:0008006" key="3">
    <source>
        <dbReference type="Google" id="ProtNLM"/>
    </source>
</evidence>
<accession>A0ABP5W896</accession>
<sequence length="178" mass="19625">MQKASETRIAEVSEDMPWARDAIGLLAGHQVPIEQVKVEVLWEEHRLVDALRKWVERYVPRTTRTRPGCGPGPRHPEHPELLIEELVALGVMRRRCDGRIDLPDVYRFAIGVGRKEGFPGGRAEPAGPLALSGYSAGKDERRGVPHRCRSLPGRRQHLSTDTQAAVVIGTDGACGEGV</sequence>
<dbReference type="EMBL" id="BAAATK010000002">
    <property type="protein sequence ID" value="GAA2421020.1"/>
    <property type="molecule type" value="Genomic_DNA"/>
</dbReference>
<name>A0ABP5W896_9ACTN</name>